<dbReference type="FunFam" id="2.60.120.290:FF:000068">
    <property type="entry name" value="Metalloendopeptidase"/>
    <property type="match status" value="1"/>
</dbReference>
<reference evidence="5" key="1">
    <citation type="submission" date="2022-07" db="EMBL/GenBank/DDBJ databases">
        <authorList>
            <person name="Trinca V."/>
            <person name="Uliana J.V.C."/>
            <person name="Torres T.T."/>
            <person name="Ward R.J."/>
            <person name="Monesi N."/>
        </authorList>
    </citation>
    <scope>NUCLEOTIDE SEQUENCE</scope>
    <source>
        <strain evidence="5">HSMRA1968</strain>
        <tissue evidence="5">Whole embryos</tissue>
    </source>
</reference>
<dbReference type="Pfam" id="PF00431">
    <property type="entry name" value="CUB"/>
    <property type="match status" value="7"/>
</dbReference>
<evidence type="ECO:0000256" key="2">
    <source>
        <dbReference type="ARBA" id="ARBA00023157"/>
    </source>
</evidence>
<evidence type="ECO:0000313" key="5">
    <source>
        <dbReference type="EMBL" id="KAJ6643392.1"/>
    </source>
</evidence>
<evidence type="ECO:0000313" key="6">
    <source>
        <dbReference type="Proteomes" id="UP001151699"/>
    </source>
</evidence>
<proteinExistence type="predicted"/>
<dbReference type="OrthoDB" id="10009301at2759"/>
<dbReference type="SMART" id="SM00042">
    <property type="entry name" value="CUB"/>
    <property type="match status" value="9"/>
</dbReference>
<keyword evidence="2" id="KW-1015">Disulfide bond</keyword>
<keyword evidence="1" id="KW-0677">Repeat</keyword>
<evidence type="ECO:0000256" key="1">
    <source>
        <dbReference type="ARBA" id="ARBA00022737"/>
    </source>
</evidence>
<comment type="caution">
    <text evidence="5">The sequence shown here is derived from an EMBL/GenBank/DDBJ whole genome shotgun (WGS) entry which is preliminary data.</text>
</comment>
<organism evidence="5 6">
    <name type="scientific">Pseudolycoriella hygida</name>
    <dbReference type="NCBI Taxonomy" id="35572"/>
    <lineage>
        <taxon>Eukaryota</taxon>
        <taxon>Metazoa</taxon>
        <taxon>Ecdysozoa</taxon>
        <taxon>Arthropoda</taxon>
        <taxon>Hexapoda</taxon>
        <taxon>Insecta</taxon>
        <taxon>Pterygota</taxon>
        <taxon>Neoptera</taxon>
        <taxon>Endopterygota</taxon>
        <taxon>Diptera</taxon>
        <taxon>Nematocera</taxon>
        <taxon>Sciaroidea</taxon>
        <taxon>Sciaridae</taxon>
        <taxon>Pseudolycoriella</taxon>
    </lineage>
</organism>
<accession>A0A9Q0S2W9</accession>
<dbReference type="CDD" id="cd00041">
    <property type="entry name" value="CUB"/>
    <property type="match status" value="7"/>
</dbReference>
<keyword evidence="6" id="KW-1185">Reference proteome</keyword>
<gene>
    <name evidence="5" type="primary">Cubn_8</name>
    <name evidence="5" type="ORF">Bhyg_08353</name>
</gene>
<feature type="domain" description="CUB" evidence="4">
    <location>
        <begin position="232"/>
        <end position="342"/>
    </location>
</feature>
<dbReference type="InterPro" id="IPR035914">
    <property type="entry name" value="Sperma_CUB_dom_sf"/>
</dbReference>
<dbReference type="AlphaFoldDB" id="A0A9Q0S2W9"/>
<dbReference type="Proteomes" id="UP001151699">
    <property type="component" value="Chromosome B"/>
</dbReference>
<dbReference type="PANTHER" id="PTHR24251">
    <property type="entry name" value="OVOCHYMASE-RELATED"/>
    <property type="match status" value="1"/>
</dbReference>
<dbReference type="FunFam" id="2.60.120.290:FF:000005">
    <property type="entry name" value="Procollagen C-endopeptidase enhancer 1"/>
    <property type="match status" value="2"/>
</dbReference>
<dbReference type="EMBL" id="WJQU01000002">
    <property type="protein sequence ID" value="KAJ6643392.1"/>
    <property type="molecule type" value="Genomic_DNA"/>
</dbReference>
<feature type="domain" description="CUB" evidence="4">
    <location>
        <begin position="699"/>
        <end position="814"/>
    </location>
</feature>
<feature type="domain" description="CUB" evidence="4">
    <location>
        <begin position="585"/>
        <end position="695"/>
    </location>
</feature>
<comment type="caution">
    <text evidence="3">Lacks conserved residue(s) required for the propagation of feature annotation.</text>
</comment>
<evidence type="ECO:0000259" key="4">
    <source>
        <dbReference type="PROSITE" id="PS01180"/>
    </source>
</evidence>
<dbReference type="InterPro" id="IPR000859">
    <property type="entry name" value="CUB_dom"/>
</dbReference>
<feature type="domain" description="CUB" evidence="4">
    <location>
        <begin position="942"/>
        <end position="1062"/>
    </location>
</feature>
<feature type="domain" description="CUB" evidence="4">
    <location>
        <begin position="816"/>
        <end position="938"/>
    </location>
</feature>
<dbReference type="SUPFAM" id="SSF49854">
    <property type="entry name" value="Spermadhesin, CUB domain"/>
    <property type="match status" value="9"/>
</dbReference>
<protein>
    <submittedName>
        <fullName evidence="5">Cubilin like</fullName>
    </submittedName>
</protein>
<dbReference type="Gene3D" id="2.60.120.290">
    <property type="entry name" value="Spermadhesin, CUB domain"/>
    <property type="match status" value="9"/>
</dbReference>
<feature type="domain" description="CUB" evidence="4">
    <location>
        <begin position="465"/>
        <end position="584"/>
    </location>
</feature>
<feature type="domain" description="CUB" evidence="4">
    <location>
        <begin position="3"/>
        <end position="115"/>
    </location>
</feature>
<dbReference type="PANTHER" id="PTHR24251:SF37">
    <property type="entry name" value="CUB DOMAIN-CONTAINING PROTEIN"/>
    <property type="match status" value="1"/>
</dbReference>
<sequence>MDCGGMFKVRSLSFTSPNYPQNYASNLYCEWFLQVEDNHRLSLSFDDFDTEANCQYDSVKIYDGFEKKDNNLLANLCGNEIPKTIYNTSDNKMLVVMQTDDSTESKGFSAKFKTACGGTLLINESGTIEMNSFFGIDDSSCNWTLTAPRSDQHVTVTILRFNQMGVATSCPIRILFFDGLNTEARLLKEICDEGHPPPIISNGNALTLSVIGTHPFHDIKLVALYSPFENICGGKFSDLNGQVASPSYPKSYPNNVECVWELSASPGNRLILTLEKMDIELSENCHEDYLEIRENDVSGKLIGVYCGKDVPSVFPQAERFWLKFRSSSDGVGGGFLAQYAYAKKVEIDGTSGTITSPLYPHVFSQYESSFFYRIIVRHENYISIVMKEILLRSERNILIYDGYDVNAPIVAESEIYNSEKFVSSSNVVVILVGSENVLALSFKLEWNEVSQKRQETKNDILTTNCTENSIVNVHYSHVNINSPGFPYGYAANLNCTWILKPISVDRHVVFLFEEIDLEDTANCLSDYVKVYTSNDLSNYKLLNTTCKIIPHSVPEIHGNPYLKINFVSDYYTNRTGFLGVATAVSGSPMNGPSGVIKASSLDSSSAWSITVRRGRTIKFEFLKFDFPDTPSTHCRSYVSLKNGGSLESPYLGRIKYCGIAIPTLENTSSNRAYVVYEVDDRQEGWISFTLRYEEVTYDCGGPLIFNGENSTIIHTPNYPNIPHPHIECVWTVFVPSGELIQVNFIEQFDIKNSKACEEEYVELTDGGTVSGNLIGKFCGQMPPTQYSSSNMLRIKYYTDTTMPMNGFKANISLAKCGGYYRYKSGVIQSSHYPGLGAYEKNSICEYHLNVGSDVMNLTFVDLHLPSADNCSTTDHVEIYSVLDLDANSNESTLDEIGRYCGSKELPPSIFIRTTVLVRFVTMNGNNLHRGFRIAFSAFWQRCGGEVRADTGFITNLGYPNSRLFQQHCTWQIIVPKGRRVKAEMLDFDLGDSELPKLRSYNSIMTRQCLTFYNDLKCSCEIKMFLPNETSETVYSSSNKMCISLMYRSLAGHRGLKLKFSSNEPTVCAGNFDFDEGIIETPKNVSTYYCEYERDHGKPLRTEENNVGTLAIYITESPTISASLCYHGLPIEVQYLPGIWQSRRVFFKECNVSSEFPPIASPFQQTKVITKKGGYYSQAAPYTINYRNNKCGKLIRNTQEVVVRNPHFAPNYGRVACAWQYTTVENALIAHEFRPVEIFVPDYLRLISLSKLIEHSPSGEFYSSTEDIIVH</sequence>
<name>A0A9Q0S2W9_9DIPT</name>
<feature type="domain" description="CUB" evidence="4">
    <location>
        <begin position="116"/>
        <end position="231"/>
    </location>
</feature>
<dbReference type="PROSITE" id="PS01180">
    <property type="entry name" value="CUB"/>
    <property type="match status" value="8"/>
</dbReference>
<evidence type="ECO:0000256" key="3">
    <source>
        <dbReference type="PROSITE-ProRule" id="PRU00059"/>
    </source>
</evidence>